<reference evidence="1" key="1">
    <citation type="submission" date="2023-07" db="EMBL/GenBank/DDBJ databases">
        <title>Black Yeasts Isolated from many extreme environments.</title>
        <authorList>
            <person name="Coleine C."/>
            <person name="Stajich J.E."/>
            <person name="Selbmann L."/>
        </authorList>
    </citation>
    <scope>NUCLEOTIDE SEQUENCE</scope>
    <source>
        <strain evidence="1">CCFEE 5714</strain>
    </source>
</reference>
<dbReference type="EMBL" id="JAUTXU010000025">
    <property type="protein sequence ID" value="KAK3719683.1"/>
    <property type="molecule type" value="Genomic_DNA"/>
</dbReference>
<evidence type="ECO:0000313" key="1">
    <source>
        <dbReference type="EMBL" id="KAK3719683.1"/>
    </source>
</evidence>
<sequence>YGWDPYNYWDPYDDDSDERMLQAFYAGQVTSMQLMEMMQAMQQPQMPQMMQMPPMYRRGRRRKGLWGSRGMLGGSPRGLSMGIYGGFGGGIGWSS</sequence>
<dbReference type="Proteomes" id="UP001281147">
    <property type="component" value="Unassembled WGS sequence"/>
</dbReference>
<evidence type="ECO:0000313" key="2">
    <source>
        <dbReference type="Proteomes" id="UP001281147"/>
    </source>
</evidence>
<proteinExistence type="predicted"/>
<protein>
    <submittedName>
        <fullName evidence="1">Uncharacterized protein</fullName>
    </submittedName>
</protein>
<comment type="caution">
    <text evidence="1">The sequence shown here is derived from an EMBL/GenBank/DDBJ whole genome shotgun (WGS) entry which is preliminary data.</text>
</comment>
<accession>A0ACC3NN42</accession>
<gene>
    <name evidence="1" type="ORF">LTR37_004220</name>
</gene>
<feature type="non-terminal residue" evidence="1">
    <location>
        <position position="1"/>
    </location>
</feature>
<organism evidence="1 2">
    <name type="scientific">Vermiconidia calcicola</name>
    <dbReference type="NCBI Taxonomy" id="1690605"/>
    <lineage>
        <taxon>Eukaryota</taxon>
        <taxon>Fungi</taxon>
        <taxon>Dikarya</taxon>
        <taxon>Ascomycota</taxon>
        <taxon>Pezizomycotina</taxon>
        <taxon>Dothideomycetes</taxon>
        <taxon>Dothideomycetidae</taxon>
        <taxon>Mycosphaerellales</taxon>
        <taxon>Extremaceae</taxon>
        <taxon>Vermiconidia</taxon>
    </lineage>
</organism>
<keyword evidence="2" id="KW-1185">Reference proteome</keyword>
<name>A0ACC3NN42_9PEZI</name>